<dbReference type="Proteomes" id="UP000321793">
    <property type="component" value="Unassembled WGS sequence"/>
</dbReference>
<organism evidence="1 2">
    <name type="scientific">Knoellia locipacati</name>
    <dbReference type="NCBI Taxonomy" id="882824"/>
    <lineage>
        <taxon>Bacteria</taxon>
        <taxon>Bacillati</taxon>
        <taxon>Actinomycetota</taxon>
        <taxon>Actinomycetes</taxon>
        <taxon>Micrococcales</taxon>
        <taxon>Intrasporangiaceae</taxon>
        <taxon>Knoellia</taxon>
    </lineage>
</organism>
<accession>A0A512SX18</accession>
<dbReference type="AlphaFoldDB" id="A0A512SX18"/>
<name>A0A512SX18_9MICO</name>
<evidence type="ECO:0000313" key="2">
    <source>
        <dbReference type="Proteomes" id="UP000321793"/>
    </source>
</evidence>
<proteinExistence type="predicted"/>
<protein>
    <submittedName>
        <fullName evidence="1">Uncharacterized protein</fullName>
    </submittedName>
</protein>
<sequence length="150" mass="16024">MCPDSEPEDPAAARRRQARENAEYHEAAAARVAQAEARRTAAMVSAFAEAMRAAGVEPARLRARAYSGSGSLRTDVVGWYVRRDRSAAVGTDGLWYVLVVAPSLRGRLTGVHLDPTDAPLNVGAGGRDGDSIALDVLLRLRLEAGHDFPS</sequence>
<keyword evidence="2" id="KW-1185">Reference proteome</keyword>
<dbReference type="OrthoDB" id="3254362at2"/>
<dbReference type="RefSeq" id="WP_147062017.1">
    <property type="nucleotide sequence ID" value="NZ_BAABDN010000001.1"/>
</dbReference>
<evidence type="ECO:0000313" key="1">
    <source>
        <dbReference type="EMBL" id="GEQ12508.1"/>
    </source>
</evidence>
<comment type="caution">
    <text evidence="1">The sequence shown here is derived from an EMBL/GenBank/DDBJ whole genome shotgun (WGS) entry which is preliminary data.</text>
</comment>
<reference evidence="1 2" key="1">
    <citation type="submission" date="2019-07" db="EMBL/GenBank/DDBJ databases">
        <title>Whole genome shotgun sequence of Knoellia locipacati NBRC 109775.</title>
        <authorList>
            <person name="Hosoyama A."/>
            <person name="Uohara A."/>
            <person name="Ohji S."/>
            <person name="Ichikawa N."/>
        </authorList>
    </citation>
    <scope>NUCLEOTIDE SEQUENCE [LARGE SCALE GENOMIC DNA]</scope>
    <source>
        <strain evidence="1 2">NBRC 109775</strain>
    </source>
</reference>
<gene>
    <name evidence="1" type="ORF">KLO01_05550</name>
</gene>
<dbReference type="EMBL" id="BKBA01000003">
    <property type="protein sequence ID" value="GEQ12508.1"/>
    <property type="molecule type" value="Genomic_DNA"/>
</dbReference>